<dbReference type="InterPro" id="IPR029069">
    <property type="entry name" value="HotDog_dom_sf"/>
</dbReference>
<dbReference type="InterPro" id="IPR003736">
    <property type="entry name" value="PAAI_dom"/>
</dbReference>
<sequence>MPKTLSDFPDRETLGTTLGIDITEASGTRCVATMPVEPRHHQPLGYLHGGASVVLAETVASVGAYLAAPDGQTAFGMEINANHLRPKRDGTLTAVGEPVYVGRSTQVWQIDIRDERDKLICTSRCTLAIVPLDGR</sequence>
<organism evidence="4 5">
    <name type="scientific">Rubrivirga litoralis</name>
    <dbReference type="NCBI Taxonomy" id="3075598"/>
    <lineage>
        <taxon>Bacteria</taxon>
        <taxon>Pseudomonadati</taxon>
        <taxon>Rhodothermota</taxon>
        <taxon>Rhodothermia</taxon>
        <taxon>Rhodothermales</taxon>
        <taxon>Rubricoccaceae</taxon>
        <taxon>Rubrivirga</taxon>
    </lineage>
</organism>
<evidence type="ECO:0000313" key="4">
    <source>
        <dbReference type="EMBL" id="MDT0632386.1"/>
    </source>
</evidence>
<dbReference type="EMBL" id="JAVRHT010000027">
    <property type="protein sequence ID" value="MDT0632386.1"/>
    <property type="molecule type" value="Genomic_DNA"/>
</dbReference>
<proteinExistence type="inferred from homology"/>
<gene>
    <name evidence="4" type="ORF">RM540_11560</name>
</gene>
<reference evidence="4 5" key="1">
    <citation type="submission" date="2023-09" db="EMBL/GenBank/DDBJ databases">
        <authorList>
            <person name="Rey-Velasco X."/>
        </authorList>
    </citation>
    <scope>NUCLEOTIDE SEQUENCE [LARGE SCALE GENOMIC DNA]</scope>
    <source>
        <strain evidence="4 5">F394</strain>
    </source>
</reference>
<evidence type="ECO:0000256" key="1">
    <source>
        <dbReference type="ARBA" id="ARBA00008324"/>
    </source>
</evidence>
<dbReference type="RefSeq" id="WP_311664231.1">
    <property type="nucleotide sequence ID" value="NZ_JAVRHT010000027.1"/>
</dbReference>
<accession>A0ABU3BSW4</accession>
<dbReference type="Pfam" id="PF03061">
    <property type="entry name" value="4HBT"/>
    <property type="match status" value="1"/>
</dbReference>
<comment type="caution">
    <text evidence="4">The sequence shown here is derived from an EMBL/GenBank/DDBJ whole genome shotgun (WGS) entry which is preliminary data.</text>
</comment>
<evidence type="ECO:0000313" key="5">
    <source>
        <dbReference type="Proteomes" id="UP001267426"/>
    </source>
</evidence>
<dbReference type="SUPFAM" id="SSF54637">
    <property type="entry name" value="Thioesterase/thiol ester dehydrase-isomerase"/>
    <property type="match status" value="1"/>
</dbReference>
<comment type="similarity">
    <text evidence="1">Belongs to the thioesterase PaaI family.</text>
</comment>
<dbReference type="PANTHER" id="PTHR43240:SF5">
    <property type="entry name" value="1,4-DIHYDROXY-2-NAPHTHOYL-COA THIOESTERASE 1"/>
    <property type="match status" value="1"/>
</dbReference>
<dbReference type="Gene3D" id="3.10.129.10">
    <property type="entry name" value="Hotdog Thioesterase"/>
    <property type="match status" value="1"/>
</dbReference>
<dbReference type="InterPro" id="IPR006683">
    <property type="entry name" value="Thioestr_dom"/>
</dbReference>
<keyword evidence="5" id="KW-1185">Reference proteome</keyword>
<evidence type="ECO:0000256" key="2">
    <source>
        <dbReference type="ARBA" id="ARBA00022801"/>
    </source>
</evidence>
<dbReference type="PANTHER" id="PTHR43240">
    <property type="entry name" value="1,4-DIHYDROXY-2-NAPHTHOYL-COA THIOESTERASE 1"/>
    <property type="match status" value="1"/>
</dbReference>
<protein>
    <submittedName>
        <fullName evidence="4">Hotdog fold thioesterase</fullName>
    </submittedName>
</protein>
<feature type="domain" description="Thioesterase" evidence="3">
    <location>
        <begin position="45"/>
        <end position="121"/>
    </location>
</feature>
<evidence type="ECO:0000259" key="3">
    <source>
        <dbReference type="Pfam" id="PF03061"/>
    </source>
</evidence>
<dbReference type="CDD" id="cd03443">
    <property type="entry name" value="PaaI_thioesterase"/>
    <property type="match status" value="1"/>
</dbReference>
<name>A0ABU3BSW4_9BACT</name>
<dbReference type="Proteomes" id="UP001267426">
    <property type="component" value="Unassembled WGS sequence"/>
</dbReference>
<dbReference type="NCBIfam" id="TIGR00369">
    <property type="entry name" value="unchar_dom_1"/>
    <property type="match status" value="1"/>
</dbReference>
<keyword evidence="2" id="KW-0378">Hydrolase</keyword>